<evidence type="ECO:0000313" key="3">
    <source>
        <dbReference type="Proteomes" id="UP001296776"/>
    </source>
</evidence>
<evidence type="ECO:0000256" key="1">
    <source>
        <dbReference type="SAM" id="Phobius"/>
    </source>
</evidence>
<keyword evidence="1" id="KW-0812">Transmembrane</keyword>
<dbReference type="EMBL" id="NRSJ01000013">
    <property type="protein sequence ID" value="MBK1704708.1"/>
    <property type="molecule type" value="Genomic_DNA"/>
</dbReference>
<comment type="caution">
    <text evidence="2">The sequence shown here is derived from an EMBL/GenBank/DDBJ whole genome shotgun (WGS) entry which is preliminary data.</text>
</comment>
<dbReference type="Proteomes" id="UP001296776">
    <property type="component" value="Unassembled WGS sequence"/>
</dbReference>
<reference evidence="2" key="1">
    <citation type="submission" date="2017-08" db="EMBL/GenBank/DDBJ databases">
        <authorList>
            <person name="Imhoff J.F."/>
            <person name="Rahn T."/>
            <person name="Kuenzel S."/>
            <person name="Neulinger S.C."/>
        </authorList>
    </citation>
    <scope>NUCLEOTIDE SEQUENCE</scope>
    <source>
        <strain evidence="2">DSM 11080</strain>
    </source>
</reference>
<reference evidence="2" key="2">
    <citation type="journal article" date="2020" name="Microorganisms">
        <title>Osmotic Adaptation and Compatible Solute Biosynthesis of Phototrophic Bacteria as Revealed from Genome Analyses.</title>
        <authorList>
            <person name="Imhoff J.F."/>
            <person name="Rahn T."/>
            <person name="Kunzel S."/>
            <person name="Keller A."/>
            <person name="Neulinger S.C."/>
        </authorList>
    </citation>
    <scope>NUCLEOTIDE SEQUENCE</scope>
    <source>
        <strain evidence="2">DSM 11080</strain>
    </source>
</reference>
<keyword evidence="1" id="KW-1133">Transmembrane helix</keyword>
<feature type="transmembrane region" description="Helical" evidence="1">
    <location>
        <begin position="487"/>
        <end position="516"/>
    </location>
</feature>
<keyword evidence="1" id="KW-0472">Membrane</keyword>
<sequence>MEPRIEWHTASPLWDLSLADPGPPRERFKAPALLRFASDAFMDELQSLLDTDATQLAGHVARQESWRAESAGWLGAQNPELGTPIKLYQPAHSRFYLVAISLNCRSAGLPERRVDAAREERAGFLMRRLIAGDEYAWIGDRQQGRWQRLNDPLIPAGGEERLALFPVRFELEGRVRYLYMGLIPVASREVYEEGGAAFQPTPSDGELDDDPLGDARIALFRAQILAGLQGLADPPTDFGAIQARETLAFVLLDLGEYLRTELDRVWQALVENSYTGLSSAERALYDELVAQPSAQRSWRDLVLDIEDHRQAVLTQAFADIEPSLLVHGLSVTDVSAAALRQATPSSDPLLLSLVAAALPEPPADSGLQDAGMASPPVVDTGPSTYVIRCVHERPRCGVFVPPLVSHASRPFQLASFFDPDAPVRRNRIRIPVDTTLKGLRQSPKGLSIQLSKELRRQMDRAQKAGMGGLIDGDSKSSSLDLGVVCSFSIPIITICALILLMIIVQLLNIVFFWLPYFQICLPVRR</sequence>
<name>A0AAJ0U3N6_9GAMM</name>
<keyword evidence="3" id="KW-1185">Reference proteome</keyword>
<organism evidence="2 3">
    <name type="scientific">Halochromatium glycolicum</name>
    <dbReference type="NCBI Taxonomy" id="85075"/>
    <lineage>
        <taxon>Bacteria</taxon>
        <taxon>Pseudomonadati</taxon>
        <taxon>Pseudomonadota</taxon>
        <taxon>Gammaproteobacteria</taxon>
        <taxon>Chromatiales</taxon>
        <taxon>Chromatiaceae</taxon>
        <taxon>Halochromatium</taxon>
    </lineage>
</organism>
<dbReference type="RefSeq" id="WP_200345916.1">
    <property type="nucleotide sequence ID" value="NZ_NRSJ01000013.1"/>
</dbReference>
<proteinExistence type="predicted"/>
<gene>
    <name evidence="2" type="ORF">CKO40_09200</name>
</gene>
<accession>A0AAJ0U3N6</accession>
<protein>
    <submittedName>
        <fullName evidence="2">Uncharacterized protein</fullName>
    </submittedName>
</protein>
<evidence type="ECO:0000313" key="2">
    <source>
        <dbReference type="EMBL" id="MBK1704708.1"/>
    </source>
</evidence>
<dbReference type="AlphaFoldDB" id="A0AAJ0U3N6"/>